<name>A0AAW2G9L2_9HYME</name>
<comment type="caution">
    <text evidence="2">The sequence shown here is derived from an EMBL/GenBank/DDBJ whole genome shotgun (WGS) entry which is preliminary data.</text>
</comment>
<keyword evidence="1" id="KW-1133">Transmembrane helix</keyword>
<gene>
    <name evidence="2" type="ORF">PUN28_007452</name>
</gene>
<proteinExistence type="predicted"/>
<protein>
    <submittedName>
        <fullName evidence="2">Uncharacterized protein</fullName>
    </submittedName>
</protein>
<keyword evidence="3" id="KW-1185">Reference proteome</keyword>
<feature type="transmembrane region" description="Helical" evidence="1">
    <location>
        <begin position="7"/>
        <end position="24"/>
    </location>
</feature>
<dbReference type="EMBL" id="JADYXP020000006">
    <property type="protein sequence ID" value="KAL0122761.1"/>
    <property type="molecule type" value="Genomic_DNA"/>
</dbReference>
<evidence type="ECO:0000256" key="1">
    <source>
        <dbReference type="SAM" id="Phobius"/>
    </source>
</evidence>
<accession>A0AAW2G9L2</accession>
<reference evidence="2 3" key="1">
    <citation type="submission" date="2023-03" db="EMBL/GenBank/DDBJ databases">
        <title>High recombination rates correlate with genetic variation in Cardiocondyla obscurior ants.</title>
        <authorList>
            <person name="Errbii M."/>
        </authorList>
    </citation>
    <scope>NUCLEOTIDE SEQUENCE [LARGE SCALE GENOMIC DNA]</scope>
    <source>
        <strain evidence="2">Alpha-2009</strain>
        <tissue evidence="2">Whole body</tissue>
    </source>
</reference>
<sequence>MKCAETLFVSKIYMLYVAVIFNMYEKGTCFIFFWLIHQIHLIAMIIIIF</sequence>
<keyword evidence="1" id="KW-0812">Transmembrane</keyword>
<keyword evidence="1" id="KW-0472">Membrane</keyword>
<feature type="transmembrane region" description="Helical" evidence="1">
    <location>
        <begin position="30"/>
        <end position="48"/>
    </location>
</feature>
<evidence type="ECO:0000313" key="2">
    <source>
        <dbReference type="EMBL" id="KAL0122761.1"/>
    </source>
</evidence>
<dbReference type="AlphaFoldDB" id="A0AAW2G9L2"/>
<organism evidence="2 3">
    <name type="scientific">Cardiocondyla obscurior</name>
    <dbReference type="NCBI Taxonomy" id="286306"/>
    <lineage>
        <taxon>Eukaryota</taxon>
        <taxon>Metazoa</taxon>
        <taxon>Ecdysozoa</taxon>
        <taxon>Arthropoda</taxon>
        <taxon>Hexapoda</taxon>
        <taxon>Insecta</taxon>
        <taxon>Pterygota</taxon>
        <taxon>Neoptera</taxon>
        <taxon>Endopterygota</taxon>
        <taxon>Hymenoptera</taxon>
        <taxon>Apocrita</taxon>
        <taxon>Aculeata</taxon>
        <taxon>Formicoidea</taxon>
        <taxon>Formicidae</taxon>
        <taxon>Myrmicinae</taxon>
        <taxon>Cardiocondyla</taxon>
    </lineage>
</organism>
<dbReference type="Proteomes" id="UP001430953">
    <property type="component" value="Unassembled WGS sequence"/>
</dbReference>
<evidence type="ECO:0000313" key="3">
    <source>
        <dbReference type="Proteomes" id="UP001430953"/>
    </source>
</evidence>